<reference evidence="9" key="1">
    <citation type="journal article" date="2019" name="Int. J. Syst. Evol. Microbiol.">
        <title>The Global Catalogue of Microorganisms (GCM) 10K type strain sequencing project: providing services to taxonomists for standard genome sequencing and annotation.</title>
        <authorList>
            <consortium name="The Broad Institute Genomics Platform"/>
            <consortium name="The Broad Institute Genome Sequencing Center for Infectious Disease"/>
            <person name="Wu L."/>
            <person name="Ma J."/>
        </authorList>
    </citation>
    <scope>NUCLEOTIDE SEQUENCE [LARGE SCALE GENOMIC DNA]</scope>
    <source>
        <strain evidence="9">KCTC 23916</strain>
    </source>
</reference>
<dbReference type="Pfam" id="PF22660">
    <property type="entry name" value="RS_preATP-grasp-like"/>
    <property type="match status" value="1"/>
</dbReference>
<comment type="caution">
    <text evidence="8">The sequence shown here is derived from an EMBL/GenBank/DDBJ whole genome shotgun (WGS) entry which is preliminary data.</text>
</comment>
<comment type="similarity">
    <text evidence="4 5">Belongs to the PurK/PurT family.</text>
</comment>
<dbReference type="NCBIfam" id="TIGR01161">
    <property type="entry name" value="purK"/>
    <property type="match status" value="1"/>
</dbReference>
<evidence type="ECO:0000313" key="9">
    <source>
        <dbReference type="Proteomes" id="UP000620127"/>
    </source>
</evidence>
<dbReference type="InterPro" id="IPR003135">
    <property type="entry name" value="ATP-grasp_carboxylate-amine"/>
</dbReference>
<feature type="binding site" evidence="4">
    <location>
        <position position="230"/>
    </location>
    <ligand>
        <name>ATP</name>
        <dbReference type="ChEBI" id="CHEBI:30616"/>
    </ligand>
</feature>
<dbReference type="PROSITE" id="PS50975">
    <property type="entry name" value="ATP_GRASP"/>
    <property type="match status" value="1"/>
</dbReference>
<dbReference type="Gene3D" id="3.40.50.20">
    <property type="match status" value="1"/>
</dbReference>
<evidence type="ECO:0000256" key="6">
    <source>
        <dbReference type="SAM" id="MobiDB-lite"/>
    </source>
</evidence>
<dbReference type="Proteomes" id="UP000620127">
    <property type="component" value="Unassembled WGS sequence"/>
</dbReference>
<dbReference type="InterPro" id="IPR040686">
    <property type="entry name" value="PurK_C"/>
</dbReference>
<organism evidence="8 9">
    <name type="scientific">Undibacterium macrobrachii</name>
    <dbReference type="NCBI Taxonomy" id="1119058"/>
    <lineage>
        <taxon>Bacteria</taxon>
        <taxon>Pseudomonadati</taxon>
        <taxon>Pseudomonadota</taxon>
        <taxon>Betaproteobacteria</taxon>
        <taxon>Burkholderiales</taxon>
        <taxon>Oxalobacteraceae</taxon>
        <taxon>Undibacterium</taxon>
    </lineage>
</organism>
<dbReference type="InterPro" id="IPR011761">
    <property type="entry name" value="ATP-grasp"/>
</dbReference>
<keyword evidence="4 5" id="KW-0436">Ligase</keyword>
<feature type="binding site" evidence="4">
    <location>
        <position position="121"/>
    </location>
    <ligand>
        <name>ATP</name>
        <dbReference type="ChEBI" id="CHEBI:30616"/>
    </ligand>
</feature>
<feature type="region of interest" description="Disordered" evidence="6">
    <location>
        <begin position="1"/>
        <end position="21"/>
    </location>
</feature>
<dbReference type="Pfam" id="PF02222">
    <property type="entry name" value="ATP-grasp"/>
    <property type="match status" value="1"/>
</dbReference>
<feature type="binding site" evidence="4">
    <location>
        <begin position="285"/>
        <end position="286"/>
    </location>
    <ligand>
        <name>ATP</name>
        <dbReference type="ChEBI" id="CHEBI:30616"/>
    </ligand>
</feature>
<dbReference type="EMBL" id="BMYT01000003">
    <property type="protein sequence ID" value="GGX12693.1"/>
    <property type="molecule type" value="Genomic_DNA"/>
</dbReference>
<keyword evidence="9" id="KW-1185">Reference proteome</keyword>
<dbReference type="EC" id="6.3.4.18" evidence="4 5"/>
<dbReference type="SUPFAM" id="SSF56059">
    <property type="entry name" value="Glutathione synthetase ATP-binding domain-like"/>
    <property type="match status" value="1"/>
</dbReference>
<evidence type="ECO:0000259" key="7">
    <source>
        <dbReference type="PROSITE" id="PS50975"/>
    </source>
</evidence>
<sequence>MENPTMSTSTINTNPQFPNTKSSMLGMVGGGQLGRMFVHEAQALGFKVTVLEPEAGSPAAHAADAHIQAAYDDATALQKLAEACASFTTEFENVPASSLAKLAETGFVAPSAACVSIAQDRIEEKAFFTRCAPQTGILPAPHAVLRTAEDLEKVSADLFPGILKTARMGYDGKGQVRVKSMEELCTAFANLKGVVCVLEKMLPLAYEISVLVARGADGQAVVYPIAENVHRDGILFTTTVPSPHVSADAALKTQNAALKLIADINYVGVLCIEFFVLQDGSVVVNEMAPRPHNSGHYTIDACVTSQFAQQVRAMARLPLGDVRQHSPCVMLNILGDIWFDGDVVRQPAWDKVLALPSAHLHLYGKAEARRARKMGHITFIATSLEQAQDEMRQACVILGIAV</sequence>
<gene>
    <name evidence="4 5 8" type="primary">purK</name>
    <name evidence="8" type="ORF">GCM10011282_18440</name>
</gene>
<feature type="binding site" evidence="4">
    <location>
        <begin position="169"/>
        <end position="175"/>
    </location>
    <ligand>
        <name>ATP</name>
        <dbReference type="ChEBI" id="CHEBI:30616"/>
    </ligand>
</feature>
<evidence type="ECO:0000313" key="8">
    <source>
        <dbReference type="EMBL" id="GGX12693.1"/>
    </source>
</evidence>
<comment type="pathway">
    <text evidence="4 5">Purine metabolism; IMP biosynthesis via de novo pathway; 5-amino-1-(5-phospho-D-ribosyl)imidazole-4-carboxylate from 5-amino-1-(5-phospho-D-ribosyl)imidazole (N5-CAIR route): step 1/2.</text>
</comment>
<evidence type="ECO:0000256" key="1">
    <source>
        <dbReference type="ARBA" id="ARBA00022741"/>
    </source>
</evidence>
<feature type="binding site" evidence="4">
    <location>
        <begin position="199"/>
        <end position="202"/>
    </location>
    <ligand>
        <name>ATP</name>
        <dbReference type="ChEBI" id="CHEBI:30616"/>
    </ligand>
</feature>
<evidence type="ECO:0000256" key="4">
    <source>
        <dbReference type="HAMAP-Rule" id="MF_01928"/>
    </source>
</evidence>
<keyword evidence="3 4" id="KW-0067">ATP-binding</keyword>
<evidence type="ECO:0000256" key="3">
    <source>
        <dbReference type="ARBA" id="ARBA00022840"/>
    </source>
</evidence>
<dbReference type="HAMAP" id="MF_01928">
    <property type="entry name" value="PurK"/>
    <property type="match status" value="1"/>
</dbReference>
<dbReference type="NCBIfam" id="NF004676">
    <property type="entry name" value="PRK06019.1-2"/>
    <property type="match status" value="1"/>
</dbReference>
<dbReference type="SUPFAM" id="SSF51246">
    <property type="entry name" value="Rudiment single hybrid motif"/>
    <property type="match status" value="1"/>
</dbReference>
<dbReference type="NCBIfam" id="NF004675">
    <property type="entry name" value="PRK06019.1-1"/>
    <property type="match status" value="1"/>
</dbReference>
<feature type="binding site" evidence="4">
    <location>
        <position position="207"/>
    </location>
    <ligand>
        <name>ATP</name>
        <dbReference type="ChEBI" id="CHEBI:30616"/>
    </ligand>
</feature>
<dbReference type="SUPFAM" id="SSF52440">
    <property type="entry name" value="PreATP-grasp domain"/>
    <property type="match status" value="1"/>
</dbReference>
<dbReference type="NCBIfam" id="NF004679">
    <property type="entry name" value="PRK06019.1-5"/>
    <property type="match status" value="1"/>
</dbReference>
<dbReference type="Pfam" id="PF17769">
    <property type="entry name" value="PurK_C"/>
    <property type="match status" value="1"/>
</dbReference>
<comment type="function">
    <text evidence="5">Catalyzes the ATP-dependent conversion of 5-aminoimidazole ribonucleotide (AIR) and HCO(3)- to N5-carboxyaminoimidazole ribonucleotide (N5-CAIR).</text>
</comment>
<dbReference type="NCBIfam" id="NF004677">
    <property type="entry name" value="PRK06019.1-3"/>
    <property type="match status" value="1"/>
</dbReference>
<protein>
    <recommendedName>
        <fullName evidence="4 5">N5-carboxyaminoimidazole ribonucleotide synthase</fullName>
        <shortName evidence="4 5">N5-CAIR synthase</shortName>
        <ecNumber evidence="4 5">6.3.4.18</ecNumber>
    </recommendedName>
    <alternativeName>
        <fullName evidence="4 5">5-(carboxyamino)imidazole ribonucleotide synthetase</fullName>
    </alternativeName>
</protein>
<dbReference type="InterPro" id="IPR011054">
    <property type="entry name" value="Rudment_hybrid_motif"/>
</dbReference>
<dbReference type="InterPro" id="IPR016185">
    <property type="entry name" value="PreATP-grasp_dom_sf"/>
</dbReference>
<dbReference type="PANTHER" id="PTHR11609">
    <property type="entry name" value="PURINE BIOSYNTHESIS PROTEIN 6/7, PUR6/7"/>
    <property type="match status" value="1"/>
</dbReference>
<evidence type="ECO:0000256" key="2">
    <source>
        <dbReference type="ARBA" id="ARBA00022755"/>
    </source>
</evidence>
<accession>A0ABQ2XEM3</accession>
<comment type="catalytic activity">
    <reaction evidence="4 5">
        <text>5-amino-1-(5-phospho-beta-D-ribosyl)imidazole + hydrogencarbonate + ATP = 5-carboxyamino-1-(5-phospho-D-ribosyl)imidazole + ADP + phosphate + 2 H(+)</text>
        <dbReference type="Rhea" id="RHEA:19317"/>
        <dbReference type="ChEBI" id="CHEBI:15378"/>
        <dbReference type="ChEBI" id="CHEBI:17544"/>
        <dbReference type="ChEBI" id="CHEBI:30616"/>
        <dbReference type="ChEBI" id="CHEBI:43474"/>
        <dbReference type="ChEBI" id="CHEBI:58730"/>
        <dbReference type="ChEBI" id="CHEBI:137981"/>
        <dbReference type="ChEBI" id="CHEBI:456216"/>
        <dbReference type="EC" id="6.3.4.18"/>
    </reaction>
</comment>
<keyword evidence="2 4" id="KW-0658">Purine biosynthesis</keyword>
<comment type="function">
    <text evidence="4">Catalyzes the ATP-dependent conversion of 5-aminoimidazole ribonucleotide (AIR) and HCO(3)(-) to N5-carboxyaminoimidazole ribonucleotide (N5-CAIR).</text>
</comment>
<dbReference type="InterPro" id="IPR054350">
    <property type="entry name" value="PurT/PurK_preATP-grasp"/>
</dbReference>
<comment type="subunit">
    <text evidence="4 5">Homodimer.</text>
</comment>
<dbReference type="InterPro" id="IPR005875">
    <property type="entry name" value="PurK"/>
</dbReference>
<dbReference type="PANTHER" id="PTHR11609:SF5">
    <property type="entry name" value="PHOSPHORIBOSYLAMINOIMIDAZOLE CARBOXYLASE"/>
    <property type="match status" value="1"/>
</dbReference>
<proteinExistence type="inferred from homology"/>
<dbReference type="Gene3D" id="3.30.1490.20">
    <property type="entry name" value="ATP-grasp fold, A domain"/>
    <property type="match status" value="1"/>
</dbReference>
<feature type="domain" description="ATP-grasp" evidence="7">
    <location>
        <begin position="129"/>
        <end position="315"/>
    </location>
</feature>
<dbReference type="InterPro" id="IPR013815">
    <property type="entry name" value="ATP_grasp_subdomain_1"/>
</dbReference>
<dbReference type="Gene3D" id="3.30.470.20">
    <property type="entry name" value="ATP-grasp fold, B domain"/>
    <property type="match status" value="1"/>
</dbReference>
<keyword evidence="1 4" id="KW-0547">Nucleotide-binding</keyword>
<name>A0ABQ2XEM3_9BURK</name>
<feature type="binding site" evidence="4">
    <location>
        <position position="164"/>
    </location>
    <ligand>
        <name>ATP</name>
        <dbReference type="ChEBI" id="CHEBI:30616"/>
    </ligand>
</feature>
<evidence type="ECO:0000256" key="5">
    <source>
        <dbReference type="RuleBase" id="RU361200"/>
    </source>
</evidence>